<dbReference type="InterPro" id="IPR046952">
    <property type="entry name" value="GSHR/TRXR-like"/>
</dbReference>
<feature type="compositionally biased region" description="Polar residues" evidence="6">
    <location>
        <begin position="146"/>
        <end position="158"/>
    </location>
</feature>
<dbReference type="OrthoDB" id="6629618at2759"/>
<keyword evidence="4" id="KW-1015">Disulfide bond</keyword>
<feature type="region of interest" description="Disordered" evidence="6">
    <location>
        <begin position="92"/>
        <end position="113"/>
    </location>
</feature>
<feature type="region of interest" description="Disordered" evidence="6">
    <location>
        <begin position="130"/>
        <end position="158"/>
    </location>
</feature>
<dbReference type="EMBL" id="CADCXU010023046">
    <property type="protein sequence ID" value="CAB0010523.1"/>
    <property type="molecule type" value="Genomic_DNA"/>
</dbReference>
<dbReference type="GO" id="GO:0005739">
    <property type="term" value="C:mitochondrion"/>
    <property type="evidence" value="ECO:0007669"/>
    <property type="project" value="TreeGrafter"/>
</dbReference>
<dbReference type="SUPFAM" id="SSF51905">
    <property type="entry name" value="FAD/NAD(P)-binding domain"/>
    <property type="match status" value="1"/>
</dbReference>
<dbReference type="InterPro" id="IPR036188">
    <property type="entry name" value="FAD/NAD-bd_sf"/>
</dbReference>
<dbReference type="GO" id="GO:0050660">
    <property type="term" value="F:flavin adenine dinucleotide binding"/>
    <property type="evidence" value="ECO:0007669"/>
    <property type="project" value="InterPro"/>
</dbReference>
<evidence type="ECO:0000256" key="2">
    <source>
        <dbReference type="ARBA" id="ARBA00007532"/>
    </source>
</evidence>
<evidence type="ECO:0000256" key="1">
    <source>
        <dbReference type="ARBA" id="ARBA00001974"/>
    </source>
</evidence>
<feature type="compositionally biased region" description="Basic and acidic residues" evidence="6">
    <location>
        <begin position="130"/>
        <end position="140"/>
    </location>
</feature>
<dbReference type="InterPro" id="IPR016156">
    <property type="entry name" value="FAD/NAD-linked_Rdtase_dimer_sf"/>
</dbReference>
<sequence length="778" mass="87914">MRRYRRFWKILTILAINFDLCCRRYLFIYVVNQELRIRAKSIQTFAVITPFAATYEYEHQILIDTTTTDTQRLGLAVVVILAISSPLESAAAKKTRRPRLPAPTPIPHFDEHQTAEEAEAERLYRQQLEERDREEGDGGFEHFTAPHQSNGHQQNSYYNRYHNQGYAGHYNNGYRGGDYSSKGYIGQQGGSYAAQPLSHNDIGSGSQKYYNGYENLQETHSSPEEGYGNEYANYATNYSPSSEHGEADVGLQTYQQVHDVQHEQLQQQNYEEQLNNYHPQSHVEHYVEQSENSANSGKNKAYDEDGAYDYQKYHKDDEQVVPKRASSKWKYWNRPKTRIGTELQKKLFLIHIYSESLPEQVSVCPCVLWLTIKLYRIIDGTHVLLMPIMEVPCVVYSPLPLPNKFEITPNISSTPPADKLVERDLRTSQPFSQHSIQVRRQLFGLHLVLPHTDPARYYKTLTNTRYKVLFGSSEQLQTTDHTYEEWEHYYLIFRSSCCPILFFTANVFCCVRASADSHVPRSACAIYDDAFLELERLSSLSHSDSRRAGILKDVIAGVDLSKFEYDLVVIGGGIAGITAALEASKYGLEKIGKLPRTFQDKLTHNVSFPAVTTALNANVQGVARKAAQLLVRRMFNLSQVKMNYNKTPQMILTPIEYAALGDTEENAVAVHGPKIEVYRGEYTMVTSAVSNRFDCRSFVKAICAPTVPGVGRQVVGVHVIAPRAGEVVQGLVPAFLAGTLTKERLDEMAELQPSRAALLSDLDSIKSVTIPAGSSTIR</sequence>
<keyword evidence="3" id="KW-0560">Oxidoreductase</keyword>
<evidence type="ECO:0000256" key="3">
    <source>
        <dbReference type="ARBA" id="ARBA00023002"/>
    </source>
</evidence>
<keyword evidence="5" id="KW-0676">Redox-active center</keyword>
<dbReference type="GO" id="GO:0006749">
    <property type="term" value="P:glutathione metabolic process"/>
    <property type="evidence" value="ECO:0007669"/>
    <property type="project" value="TreeGrafter"/>
</dbReference>
<dbReference type="Gene3D" id="3.50.50.60">
    <property type="entry name" value="FAD/NAD(P)-binding domain"/>
    <property type="match status" value="1"/>
</dbReference>
<dbReference type="PANTHER" id="PTHR42737:SF2">
    <property type="entry name" value="GLUTATHIONE REDUCTASE"/>
    <property type="match status" value="1"/>
</dbReference>
<dbReference type="Proteomes" id="UP000479000">
    <property type="component" value="Unassembled WGS sequence"/>
</dbReference>
<comment type="cofactor">
    <cofactor evidence="1">
        <name>FAD</name>
        <dbReference type="ChEBI" id="CHEBI:57692"/>
    </cofactor>
</comment>
<comment type="similarity">
    <text evidence="2">Belongs to the class-I pyridine nucleotide-disulfide oxidoreductase family.</text>
</comment>
<dbReference type="SUPFAM" id="SSF55424">
    <property type="entry name" value="FAD/NAD-linked reductases, dimerisation (C-terminal) domain"/>
    <property type="match status" value="1"/>
</dbReference>
<keyword evidence="9" id="KW-1185">Reference proteome</keyword>
<dbReference type="AlphaFoldDB" id="A0A6H5HAZ5"/>
<evidence type="ECO:0000313" key="9">
    <source>
        <dbReference type="Proteomes" id="UP000479000"/>
    </source>
</evidence>
<reference evidence="8 9" key="1">
    <citation type="submission" date="2020-02" db="EMBL/GenBank/DDBJ databases">
        <authorList>
            <person name="Ferguson B K."/>
        </authorList>
    </citation>
    <scope>NUCLEOTIDE SEQUENCE [LARGE SCALE GENOMIC DNA]</scope>
</reference>
<proteinExistence type="inferred from homology"/>
<dbReference type="GO" id="GO:0005829">
    <property type="term" value="C:cytosol"/>
    <property type="evidence" value="ECO:0007669"/>
    <property type="project" value="TreeGrafter"/>
</dbReference>
<dbReference type="GO" id="GO:0034599">
    <property type="term" value="P:cellular response to oxidative stress"/>
    <property type="evidence" value="ECO:0007669"/>
    <property type="project" value="TreeGrafter"/>
</dbReference>
<feature type="domain" description="Pyridine nucleotide-disulphide oxidoreductase dimerisation" evidence="7">
    <location>
        <begin position="647"/>
        <end position="754"/>
    </location>
</feature>
<evidence type="ECO:0000313" key="8">
    <source>
        <dbReference type="EMBL" id="CAB0010523.1"/>
    </source>
</evidence>
<gene>
    <name evidence="8" type="ORF">NTEN_LOCUS15566</name>
</gene>
<evidence type="ECO:0000256" key="6">
    <source>
        <dbReference type="SAM" id="MobiDB-lite"/>
    </source>
</evidence>
<evidence type="ECO:0000259" key="7">
    <source>
        <dbReference type="Pfam" id="PF02852"/>
    </source>
</evidence>
<dbReference type="GO" id="GO:0045454">
    <property type="term" value="P:cell redox homeostasis"/>
    <property type="evidence" value="ECO:0007669"/>
    <property type="project" value="InterPro"/>
</dbReference>
<dbReference type="Gene3D" id="3.30.390.30">
    <property type="match status" value="1"/>
</dbReference>
<dbReference type="GO" id="GO:0004362">
    <property type="term" value="F:glutathione-disulfide reductase (NADPH) activity"/>
    <property type="evidence" value="ECO:0007669"/>
    <property type="project" value="TreeGrafter"/>
</dbReference>
<accession>A0A6H5HAZ5</accession>
<evidence type="ECO:0000256" key="4">
    <source>
        <dbReference type="ARBA" id="ARBA00023157"/>
    </source>
</evidence>
<protein>
    <recommendedName>
        <fullName evidence="7">Pyridine nucleotide-disulphide oxidoreductase dimerisation domain-containing protein</fullName>
    </recommendedName>
</protein>
<feature type="region of interest" description="Disordered" evidence="6">
    <location>
        <begin position="218"/>
        <end position="246"/>
    </location>
</feature>
<name>A0A6H5HAZ5_9HEMI</name>
<organism evidence="8 9">
    <name type="scientific">Nesidiocoris tenuis</name>
    <dbReference type="NCBI Taxonomy" id="355587"/>
    <lineage>
        <taxon>Eukaryota</taxon>
        <taxon>Metazoa</taxon>
        <taxon>Ecdysozoa</taxon>
        <taxon>Arthropoda</taxon>
        <taxon>Hexapoda</taxon>
        <taxon>Insecta</taxon>
        <taxon>Pterygota</taxon>
        <taxon>Neoptera</taxon>
        <taxon>Paraneoptera</taxon>
        <taxon>Hemiptera</taxon>
        <taxon>Heteroptera</taxon>
        <taxon>Panheteroptera</taxon>
        <taxon>Cimicomorpha</taxon>
        <taxon>Miridae</taxon>
        <taxon>Dicyphina</taxon>
        <taxon>Nesidiocoris</taxon>
    </lineage>
</organism>
<evidence type="ECO:0000256" key="5">
    <source>
        <dbReference type="ARBA" id="ARBA00023284"/>
    </source>
</evidence>
<dbReference type="PANTHER" id="PTHR42737">
    <property type="entry name" value="GLUTATHIONE REDUCTASE"/>
    <property type="match status" value="1"/>
</dbReference>
<dbReference type="InterPro" id="IPR004099">
    <property type="entry name" value="Pyr_nucl-diS_OxRdtase_dimer"/>
</dbReference>
<dbReference type="Pfam" id="PF02852">
    <property type="entry name" value="Pyr_redox_dim"/>
    <property type="match status" value="1"/>
</dbReference>